<evidence type="ECO:0000313" key="1">
    <source>
        <dbReference type="EMBL" id="RXI04814.1"/>
    </source>
</evidence>
<proteinExistence type="predicted"/>
<gene>
    <name evidence="1" type="ORF">DVH24_039088</name>
</gene>
<sequence length="141" mass="16316">MDRNYGNLEDGRLLWIYELGSNSLKARITKSAIFYWNFLLGVSKYNSSTITAEVQFLWKVIWQACIPGKVKICVWRECTRTAALWFANPLGVGIRVDRRGESKLFIKRKLRSFPDFNLEHLEGTKSLYMERCVLSPTGYGP</sequence>
<protein>
    <recommendedName>
        <fullName evidence="3">Reverse transcriptase zinc-binding domain-containing protein</fullName>
    </recommendedName>
</protein>
<dbReference type="Proteomes" id="UP000290289">
    <property type="component" value="Chromosome 3"/>
</dbReference>
<dbReference type="AlphaFoldDB" id="A0A498KEJ3"/>
<reference evidence="1 2" key="1">
    <citation type="submission" date="2018-10" db="EMBL/GenBank/DDBJ databases">
        <title>A high-quality apple genome assembly.</title>
        <authorList>
            <person name="Hu J."/>
        </authorList>
    </citation>
    <scope>NUCLEOTIDE SEQUENCE [LARGE SCALE GENOMIC DNA]</scope>
    <source>
        <strain evidence="2">cv. HFTH1</strain>
        <tissue evidence="1">Young leaf</tissue>
    </source>
</reference>
<organism evidence="1 2">
    <name type="scientific">Malus domestica</name>
    <name type="common">Apple</name>
    <name type="synonym">Pyrus malus</name>
    <dbReference type="NCBI Taxonomy" id="3750"/>
    <lineage>
        <taxon>Eukaryota</taxon>
        <taxon>Viridiplantae</taxon>
        <taxon>Streptophyta</taxon>
        <taxon>Embryophyta</taxon>
        <taxon>Tracheophyta</taxon>
        <taxon>Spermatophyta</taxon>
        <taxon>Magnoliopsida</taxon>
        <taxon>eudicotyledons</taxon>
        <taxon>Gunneridae</taxon>
        <taxon>Pentapetalae</taxon>
        <taxon>rosids</taxon>
        <taxon>fabids</taxon>
        <taxon>Rosales</taxon>
        <taxon>Rosaceae</taxon>
        <taxon>Amygdaloideae</taxon>
        <taxon>Maleae</taxon>
        <taxon>Malus</taxon>
    </lineage>
</organism>
<dbReference type="EMBL" id="RDQH01000329">
    <property type="protein sequence ID" value="RXI04814.1"/>
    <property type="molecule type" value="Genomic_DNA"/>
</dbReference>
<name>A0A498KEJ3_MALDO</name>
<evidence type="ECO:0000313" key="2">
    <source>
        <dbReference type="Proteomes" id="UP000290289"/>
    </source>
</evidence>
<keyword evidence="2" id="KW-1185">Reference proteome</keyword>
<accession>A0A498KEJ3</accession>
<evidence type="ECO:0008006" key="3">
    <source>
        <dbReference type="Google" id="ProtNLM"/>
    </source>
</evidence>
<comment type="caution">
    <text evidence="1">The sequence shown here is derived from an EMBL/GenBank/DDBJ whole genome shotgun (WGS) entry which is preliminary data.</text>
</comment>